<sequence>MITINPYIYFDGNCEEAFTFYASVFRKEISHISKYKDVPKPKRTIFQESDEKIMHVTLPLSKETMLNGSDNSLAYKETVQYKTFTLIIHTDSKEEVDRLFGELSQNGQIIVPVGLTFWGAYYGQCIDAFGINWKITLASEN</sequence>
<organism evidence="2 3">
    <name type="scientific">Dokdonia pacifica</name>
    <dbReference type="NCBI Taxonomy" id="1627892"/>
    <lineage>
        <taxon>Bacteria</taxon>
        <taxon>Pseudomonadati</taxon>
        <taxon>Bacteroidota</taxon>
        <taxon>Flavobacteriia</taxon>
        <taxon>Flavobacteriales</taxon>
        <taxon>Flavobacteriaceae</taxon>
        <taxon>Dokdonia</taxon>
    </lineage>
</organism>
<dbReference type="EMBL" id="FZNY01000002">
    <property type="protein sequence ID" value="SNR74094.1"/>
    <property type="molecule type" value="Genomic_DNA"/>
</dbReference>
<dbReference type="OrthoDB" id="9795306at2"/>
<reference evidence="2 3" key="1">
    <citation type="submission" date="2017-06" db="EMBL/GenBank/DDBJ databases">
        <authorList>
            <person name="Kim H.J."/>
            <person name="Triplett B.A."/>
        </authorList>
    </citation>
    <scope>NUCLEOTIDE SEQUENCE [LARGE SCALE GENOMIC DNA]</scope>
    <source>
        <strain evidence="2 3">DSM 25597</strain>
    </source>
</reference>
<dbReference type="Proteomes" id="UP000198379">
    <property type="component" value="Unassembled WGS sequence"/>
</dbReference>
<dbReference type="Pfam" id="PF06983">
    <property type="entry name" value="3-dmu-9_3-mt"/>
    <property type="match status" value="1"/>
</dbReference>
<accession>A0A238YTW9</accession>
<protein>
    <submittedName>
        <fullName evidence="2">PhnB protein</fullName>
    </submittedName>
</protein>
<dbReference type="PANTHER" id="PTHR33990">
    <property type="entry name" value="PROTEIN YJDN-RELATED"/>
    <property type="match status" value="1"/>
</dbReference>
<evidence type="ECO:0000313" key="2">
    <source>
        <dbReference type="EMBL" id="SNR74094.1"/>
    </source>
</evidence>
<proteinExistence type="predicted"/>
<dbReference type="PANTHER" id="PTHR33990:SF1">
    <property type="entry name" value="PROTEIN YJDN"/>
    <property type="match status" value="1"/>
</dbReference>
<dbReference type="SUPFAM" id="SSF54593">
    <property type="entry name" value="Glyoxalase/Bleomycin resistance protein/Dihydroxybiphenyl dioxygenase"/>
    <property type="match status" value="1"/>
</dbReference>
<dbReference type="InterPro" id="IPR029068">
    <property type="entry name" value="Glyas_Bleomycin-R_OHBP_Dase"/>
</dbReference>
<dbReference type="InterPro" id="IPR028973">
    <property type="entry name" value="PhnB-like"/>
</dbReference>
<keyword evidence="3" id="KW-1185">Reference proteome</keyword>
<feature type="domain" description="PhnB-like" evidence="1">
    <location>
        <begin position="4"/>
        <end position="136"/>
    </location>
</feature>
<dbReference type="Gene3D" id="3.10.180.10">
    <property type="entry name" value="2,3-Dihydroxybiphenyl 1,2-Dioxygenase, domain 1"/>
    <property type="match status" value="1"/>
</dbReference>
<evidence type="ECO:0000313" key="3">
    <source>
        <dbReference type="Proteomes" id="UP000198379"/>
    </source>
</evidence>
<dbReference type="RefSeq" id="WP_089371085.1">
    <property type="nucleotide sequence ID" value="NZ_BMEP01000001.1"/>
</dbReference>
<dbReference type="CDD" id="cd06588">
    <property type="entry name" value="PhnB_like"/>
    <property type="match status" value="1"/>
</dbReference>
<dbReference type="AlphaFoldDB" id="A0A238YTW9"/>
<gene>
    <name evidence="2" type="ORF">SAMN06265376_102328</name>
</gene>
<name>A0A238YTW9_9FLAO</name>
<evidence type="ECO:0000259" key="1">
    <source>
        <dbReference type="Pfam" id="PF06983"/>
    </source>
</evidence>